<feature type="signal peptide" evidence="2">
    <location>
        <begin position="1"/>
        <end position="17"/>
    </location>
</feature>
<protein>
    <submittedName>
        <fullName evidence="3">(diamondback moth) hypothetical protein</fullName>
    </submittedName>
</protein>
<keyword evidence="2" id="KW-0732">Signal</keyword>
<gene>
    <name evidence="3" type="ORF">PLXY2_LOCUS6451</name>
</gene>
<evidence type="ECO:0000256" key="2">
    <source>
        <dbReference type="SAM" id="SignalP"/>
    </source>
</evidence>
<feature type="region of interest" description="Disordered" evidence="1">
    <location>
        <begin position="177"/>
        <end position="259"/>
    </location>
</feature>
<dbReference type="AlphaFoldDB" id="A0A8S4EQL0"/>
<accession>A0A8S4EQL0</accession>
<evidence type="ECO:0000313" key="4">
    <source>
        <dbReference type="Proteomes" id="UP000653454"/>
    </source>
</evidence>
<proteinExistence type="predicted"/>
<sequence>MAFIQLFVVVMFVGAQAQFHNMFAGNGASDENQAGDEPLAFAGPGFASAGPGFANAGPGFASAGPSFAYAGPGFAVTGPSFAGGAASVAGSRWAGHRRPNFGKRNFPHLPGFPGVPNFGPVLPTFDFKMPVFKPLTPEDIMKQAGAHGGSGMTMTSVNGKTQVTYMKDGKVETFELGGEDEAEEEASSEFENEPMKKTGPRKFHKGMSTSSFSSSVNNNGKEKRVGGTTVHVNDNGKTKTHSLIYDQNGDEEPNYFVDE</sequence>
<reference evidence="3" key="1">
    <citation type="submission" date="2020-11" db="EMBL/GenBank/DDBJ databases">
        <authorList>
            <person name="Whiteford S."/>
        </authorList>
    </citation>
    <scope>NUCLEOTIDE SEQUENCE</scope>
</reference>
<name>A0A8S4EQL0_PLUXY</name>
<keyword evidence="4" id="KW-1185">Reference proteome</keyword>
<evidence type="ECO:0000256" key="1">
    <source>
        <dbReference type="SAM" id="MobiDB-lite"/>
    </source>
</evidence>
<organism evidence="3 4">
    <name type="scientific">Plutella xylostella</name>
    <name type="common">Diamondback moth</name>
    <name type="synonym">Plutella maculipennis</name>
    <dbReference type="NCBI Taxonomy" id="51655"/>
    <lineage>
        <taxon>Eukaryota</taxon>
        <taxon>Metazoa</taxon>
        <taxon>Ecdysozoa</taxon>
        <taxon>Arthropoda</taxon>
        <taxon>Hexapoda</taxon>
        <taxon>Insecta</taxon>
        <taxon>Pterygota</taxon>
        <taxon>Neoptera</taxon>
        <taxon>Endopterygota</taxon>
        <taxon>Lepidoptera</taxon>
        <taxon>Glossata</taxon>
        <taxon>Ditrysia</taxon>
        <taxon>Yponomeutoidea</taxon>
        <taxon>Plutellidae</taxon>
        <taxon>Plutella</taxon>
    </lineage>
</organism>
<comment type="caution">
    <text evidence="3">The sequence shown here is derived from an EMBL/GenBank/DDBJ whole genome shotgun (WGS) entry which is preliminary data.</text>
</comment>
<feature type="compositionally biased region" description="Acidic residues" evidence="1">
    <location>
        <begin position="248"/>
        <end position="259"/>
    </location>
</feature>
<feature type="compositionally biased region" description="Acidic residues" evidence="1">
    <location>
        <begin position="177"/>
        <end position="192"/>
    </location>
</feature>
<evidence type="ECO:0000313" key="3">
    <source>
        <dbReference type="EMBL" id="CAG9117796.1"/>
    </source>
</evidence>
<feature type="chain" id="PRO_5035734086" evidence="2">
    <location>
        <begin position="18"/>
        <end position="259"/>
    </location>
</feature>
<dbReference type="Proteomes" id="UP000653454">
    <property type="component" value="Unassembled WGS sequence"/>
</dbReference>
<dbReference type="EMBL" id="CAJHNJ030000020">
    <property type="protein sequence ID" value="CAG9117796.1"/>
    <property type="molecule type" value="Genomic_DNA"/>
</dbReference>